<comment type="caution">
    <text evidence="1">The sequence shown here is derived from an EMBL/GenBank/DDBJ whole genome shotgun (WGS) entry which is preliminary data.</text>
</comment>
<gene>
    <name evidence="1" type="ORF">PPERSA_08458</name>
</gene>
<reference evidence="1 2" key="1">
    <citation type="journal article" date="2015" name="Sci. Rep.">
        <title>Genome of the facultative scuticociliatosis pathogen Pseudocohnilembus persalinus provides insight into its virulence through horizontal gene transfer.</title>
        <authorList>
            <person name="Xiong J."/>
            <person name="Wang G."/>
            <person name="Cheng J."/>
            <person name="Tian M."/>
            <person name="Pan X."/>
            <person name="Warren A."/>
            <person name="Jiang C."/>
            <person name="Yuan D."/>
            <person name="Miao W."/>
        </authorList>
    </citation>
    <scope>NUCLEOTIDE SEQUENCE [LARGE SCALE GENOMIC DNA]</scope>
    <source>
        <strain evidence="1">36N120E</strain>
    </source>
</reference>
<dbReference type="InParanoid" id="A0A0V0R6E3"/>
<dbReference type="Proteomes" id="UP000054937">
    <property type="component" value="Unassembled WGS sequence"/>
</dbReference>
<keyword evidence="2" id="KW-1185">Reference proteome</keyword>
<sequence>MFKTAVQGRRLNWVSSDSYRRSERCFKKLYQDLQQPTFVINGNSKIIQMNQAGTILFSKLANNKISQQKNISLLTLFPEQEGQIFQEKLIQCGNQNKEGQVYMQARIMVPIEKEAEEEQMFENQENSQQFNSKGSLVNGNNQSFGEQNRKIIDFMKSANAEILQYNIMKYNLQF</sequence>
<dbReference type="AlphaFoldDB" id="A0A0V0R6E3"/>
<accession>A0A0V0R6E3</accession>
<evidence type="ECO:0000313" key="2">
    <source>
        <dbReference type="Proteomes" id="UP000054937"/>
    </source>
</evidence>
<name>A0A0V0R6E3_PSEPJ</name>
<organism evidence="1 2">
    <name type="scientific">Pseudocohnilembus persalinus</name>
    <name type="common">Ciliate</name>
    <dbReference type="NCBI Taxonomy" id="266149"/>
    <lineage>
        <taxon>Eukaryota</taxon>
        <taxon>Sar</taxon>
        <taxon>Alveolata</taxon>
        <taxon>Ciliophora</taxon>
        <taxon>Intramacronucleata</taxon>
        <taxon>Oligohymenophorea</taxon>
        <taxon>Scuticociliatia</taxon>
        <taxon>Philasterida</taxon>
        <taxon>Pseudocohnilembidae</taxon>
        <taxon>Pseudocohnilembus</taxon>
    </lineage>
</organism>
<dbReference type="OrthoDB" id="10691986at2759"/>
<evidence type="ECO:0008006" key="3">
    <source>
        <dbReference type="Google" id="ProtNLM"/>
    </source>
</evidence>
<proteinExistence type="predicted"/>
<dbReference type="EMBL" id="LDAU01000040">
    <property type="protein sequence ID" value="KRX10055.1"/>
    <property type="molecule type" value="Genomic_DNA"/>
</dbReference>
<evidence type="ECO:0000313" key="1">
    <source>
        <dbReference type="EMBL" id="KRX10055.1"/>
    </source>
</evidence>
<dbReference type="Gene3D" id="3.30.450.20">
    <property type="entry name" value="PAS domain"/>
    <property type="match status" value="1"/>
</dbReference>
<protein>
    <recommendedName>
        <fullName evidence="3">PAS domain-containing protein</fullName>
    </recommendedName>
</protein>